<keyword evidence="1" id="KW-0732">Signal</keyword>
<evidence type="ECO:0000259" key="2">
    <source>
        <dbReference type="Pfam" id="PF01471"/>
    </source>
</evidence>
<dbReference type="OrthoDB" id="9798935at2"/>
<dbReference type="Gene3D" id="1.10.101.10">
    <property type="entry name" value="PGBD-like superfamily/PGBD"/>
    <property type="match status" value="1"/>
</dbReference>
<dbReference type="InterPro" id="IPR036908">
    <property type="entry name" value="RlpA-like_sf"/>
</dbReference>
<dbReference type="GO" id="GO:0004553">
    <property type="term" value="F:hydrolase activity, hydrolyzing O-glycosyl compounds"/>
    <property type="evidence" value="ECO:0007669"/>
    <property type="project" value="InterPro"/>
</dbReference>
<dbReference type="EMBL" id="FNQG01000006">
    <property type="protein sequence ID" value="SEA00608.1"/>
    <property type="molecule type" value="Genomic_DNA"/>
</dbReference>
<dbReference type="InterPro" id="IPR010611">
    <property type="entry name" value="3D_dom"/>
</dbReference>
<dbReference type="AlphaFoldDB" id="A0A1H3XQ04"/>
<dbReference type="PANTHER" id="PTHR39160:SF4">
    <property type="entry name" value="RESUSCITATION-PROMOTING FACTOR RPFB"/>
    <property type="match status" value="1"/>
</dbReference>
<dbReference type="InterPro" id="IPR051933">
    <property type="entry name" value="Resuscitation_pf_RpfB"/>
</dbReference>
<organism evidence="4 5">
    <name type="scientific">Selenomonas ruminantium</name>
    <dbReference type="NCBI Taxonomy" id="971"/>
    <lineage>
        <taxon>Bacteria</taxon>
        <taxon>Bacillati</taxon>
        <taxon>Bacillota</taxon>
        <taxon>Negativicutes</taxon>
        <taxon>Selenomonadales</taxon>
        <taxon>Selenomonadaceae</taxon>
        <taxon>Selenomonas</taxon>
    </lineage>
</organism>
<dbReference type="Gene3D" id="2.40.40.10">
    <property type="entry name" value="RlpA-like domain"/>
    <property type="match status" value="1"/>
</dbReference>
<protein>
    <submittedName>
        <fullName evidence="4">3D (Asp-Asp-Asp) domain-containing protein</fullName>
    </submittedName>
</protein>
<dbReference type="CDD" id="cd22786">
    <property type="entry name" value="DPBB_YuiC-like"/>
    <property type="match status" value="1"/>
</dbReference>
<evidence type="ECO:0000256" key="1">
    <source>
        <dbReference type="ARBA" id="ARBA00022729"/>
    </source>
</evidence>
<evidence type="ECO:0000259" key="3">
    <source>
        <dbReference type="Pfam" id="PF06725"/>
    </source>
</evidence>
<dbReference type="Pfam" id="PF01471">
    <property type="entry name" value="PG_binding_1"/>
    <property type="match status" value="1"/>
</dbReference>
<evidence type="ECO:0000313" key="5">
    <source>
        <dbReference type="Proteomes" id="UP000183469"/>
    </source>
</evidence>
<dbReference type="Pfam" id="PF06725">
    <property type="entry name" value="3D"/>
    <property type="match status" value="1"/>
</dbReference>
<reference evidence="4 5" key="1">
    <citation type="submission" date="2016-10" db="EMBL/GenBank/DDBJ databases">
        <authorList>
            <person name="de Groot N.N."/>
        </authorList>
    </citation>
    <scope>NUCLEOTIDE SEQUENCE [LARGE SCALE GENOMIC DNA]</scope>
    <source>
        <strain evidence="4 5">DSM 2872</strain>
    </source>
</reference>
<dbReference type="InterPro" id="IPR002477">
    <property type="entry name" value="Peptidoglycan-bd-like"/>
</dbReference>
<dbReference type="InterPro" id="IPR036365">
    <property type="entry name" value="PGBD-like_sf"/>
</dbReference>
<dbReference type="PANTHER" id="PTHR39160">
    <property type="entry name" value="CELL WALL-BINDING PROTEIN YOCH"/>
    <property type="match status" value="1"/>
</dbReference>
<name>A0A1H3XQ04_SELRU</name>
<feature type="domain" description="Peptidoglycan binding-like" evidence="2">
    <location>
        <begin position="44"/>
        <end position="97"/>
    </location>
</feature>
<dbReference type="SUPFAM" id="SSF47090">
    <property type="entry name" value="PGBD-like"/>
    <property type="match status" value="1"/>
</dbReference>
<sequence>MDREASEVVLLRKQTFRLVLFTLVFMCCMAVPAAASILVKQGSTGEAVRHVQELLIEQGFLESAADGDCGPLTVAAIKKFQKARGLTVDGICGDGTYYYLSGGKTYESKETPAKTRTKAHAVHHEGDSIPTGHAMYVSASGYSAYDPGNSKHTASGTLVRHGVIAVDPNMIPLGTRVFIPGYGEAVAEDIGGSIKGHRIDVAFDSHEEALAFGRRDLEIIIIEET</sequence>
<dbReference type="GO" id="GO:0019867">
    <property type="term" value="C:outer membrane"/>
    <property type="evidence" value="ECO:0007669"/>
    <property type="project" value="InterPro"/>
</dbReference>
<dbReference type="InterPro" id="IPR036366">
    <property type="entry name" value="PGBDSf"/>
</dbReference>
<evidence type="ECO:0000313" key="4">
    <source>
        <dbReference type="EMBL" id="SEA00608.1"/>
    </source>
</evidence>
<dbReference type="GO" id="GO:0009254">
    <property type="term" value="P:peptidoglycan turnover"/>
    <property type="evidence" value="ECO:0007669"/>
    <property type="project" value="InterPro"/>
</dbReference>
<dbReference type="SUPFAM" id="SSF50685">
    <property type="entry name" value="Barwin-like endoglucanases"/>
    <property type="match status" value="1"/>
</dbReference>
<feature type="domain" description="3D" evidence="3">
    <location>
        <begin position="163"/>
        <end position="222"/>
    </location>
</feature>
<proteinExistence type="predicted"/>
<dbReference type="Proteomes" id="UP000183469">
    <property type="component" value="Unassembled WGS sequence"/>
</dbReference>
<accession>A0A1H3XQ04</accession>
<gene>
    <name evidence="4" type="ORF">SAMN05660648_01519</name>
</gene>